<reference evidence="8" key="1">
    <citation type="journal article" date="2018" name="Nat. Microbiol.">
        <title>Leveraging single-cell genomics to expand the fungal tree of life.</title>
        <authorList>
            <person name="Ahrendt S.R."/>
            <person name="Quandt C.A."/>
            <person name="Ciobanu D."/>
            <person name="Clum A."/>
            <person name="Salamov A."/>
            <person name="Andreopoulos B."/>
            <person name="Cheng J.F."/>
            <person name="Woyke T."/>
            <person name="Pelin A."/>
            <person name="Henrissat B."/>
            <person name="Reynolds N.K."/>
            <person name="Benny G.L."/>
            <person name="Smith M.E."/>
            <person name="James T.Y."/>
            <person name="Grigoriev I.V."/>
        </authorList>
    </citation>
    <scope>NUCLEOTIDE SEQUENCE [LARGE SCALE GENOMIC DNA]</scope>
</reference>
<feature type="transmembrane region" description="Helical" evidence="6">
    <location>
        <begin position="173"/>
        <end position="196"/>
    </location>
</feature>
<feature type="compositionally biased region" description="Pro residues" evidence="5">
    <location>
        <begin position="113"/>
        <end position="129"/>
    </location>
</feature>
<dbReference type="InterPro" id="IPR005178">
    <property type="entry name" value="Ostalpha/TMEM184C"/>
</dbReference>
<evidence type="ECO:0000256" key="1">
    <source>
        <dbReference type="ARBA" id="ARBA00004141"/>
    </source>
</evidence>
<dbReference type="AlphaFoldDB" id="A0A4P9WHT5"/>
<feature type="compositionally biased region" description="Basic and acidic residues" evidence="5">
    <location>
        <begin position="629"/>
        <end position="639"/>
    </location>
</feature>
<feature type="region of interest" description="Disordered" evidence="5">
    <location>
        <begin position="596"/>
        <end position="639"/>
    </location>
</feature>
<feature type="transmembrane region" description="Helical" evidence="6">
    <location>
        <begin position="402"/>
        <end position="421"/>
    </location>
</feature>
<evidence type="ECO:0000313" key="8">
    <source>
        <dbReference type="Proteomes" id="UP000269721"/>
    </source>
</evidence>
<comment type="subcellular location">
    <subcellularLocation>
        <location evidence="1">Membrane</location>
        <topology evidence="1">Multi-pass membrane protein</topology>
    </subcellularLocation>
</comment>
<feature type="transmembrane region" description="Helical" evidence="6">
    <location>
        <begin position="324"/>
        <end position="345"/>
    </location>
</feature>
<evidence type="ECO:0000256" key="3">
    <source>
        <dbReference type="ARBA" id="ARBA00022989"/>
    </source>
</evidence>
<feature type="region of interest" description="Disordered" evidence="5">
    <location>
        <begin position="498"/>
        <end position="539"/>
    </location>
</feature>
<feature type="transmembrane region" description="Helical" evidence="6">
    <location>
        <begin position="260"/>
        <end position="280"/>
    </location>
</feature>
<feature type="transmembrane region" description="Helical" evidence="6">
    <location>
        <begin position="357"/>
        <end position="381"/>
    </location>
</feature>
<feature type="transmembrane region" description="Helical" evidence="6">
    <location>
        <begin position="208"/>
        <end position="227"/>
    </location>
</feature>
<dbReference type="OrthoDB" id="5348404at2759"/>
<organism evidence="7 8">
    <name type="scientific">Blyttiomyces helicus</name>
    <dbReference type="NCBI Taxonomy" id="388810"/>
    <lineage>
        <taxon>Eukaryota</taxon>
        <taxon>Fungi</taxon>
        <taxon>Fungi incertae sedis</taxon>
        <taxon>Chytridiomycota</taxon>
        <taxon>Chytridiomycota incertae sedis</taxon>
        <taxon>Chytridiomycetes</taxon>
        <taxon>Chytridiomycetes incertae sedis</taxon>
        <taxon>Blyttiomyces</taxon>
    </lineage>
</organism>
<feature type="region of interest" description="Disordered" evidence="5">
    <location>
        <begin position="83"/>
        <end position="148"/>
    </location>
</feature>
<dbReference type="SMART" id="SM01417">
    <property type="entry name" value="Solute_trans_a"/>
    <property type="match status" value="1"/>
</dbReference>
<protein>
    <submittedName>
        <fullName evidence="7">Organic solute transporter Ostalpha-domain-containing protein</fullName>
    </submittedName>
</protein>
<dbReference type="EMBL" id="KZ995027">
    <property type="protein sequence ID" value="RKO91525.1"/>
    <property type="molecule type" value="Genomic_DNA"/>
</dbReference>
<keyword evidence="8" id="KW-1185">Reference proteome</keyword>
<dbReference type="PANTHER" id="PTHR23423">
    <property type="entry name" value="ORGANIC SOLUTE TRANSPORTER-RELATED"/>
    <property type="match status" value="1"/>
</dbReference>
<evidence type="ECO:0000313" key="7">
    <source>
        <dbReference type="EMBL" id="RKO91525.1"/>
    </source>
</evidence>
<dbReference type="Pfam" id="PF03619">
    <property type="entry name" value="Solute_trans_a"/>
    <property type="match status" value="2"/>
</dbReference>
<sequence length="639" mass="72104">MWKGVEQVVKKRRENGIRRGEELGAVPRVGLWAGEYGEYGAGWLSNSASASASAFKELRCSGLRIFIHATAVESAAIRIHEIRDQIKQTQPRRRQRDSTGNPGNPAIADTFLKPPPYPVSPPPPPPRNRPPTQRQTPPPPPTHKKEDVGMSLPAFSLLSVLGEEEGSHKIGSFAYYTAAIAAIGGSAVSFYTMFVHLKNYRRPDLQRLTIRILWMVPVYALASLISLSSKYASDYIDTIRDVYEVQLKNWKGKAPREKVGGTWIGAFVIYSFFILLVNYLGGERALLSMLEQRMRIHHLWPFNLCFAPMDMSDPAAFLFIRRGVLQFIICKPILSIAIMALKLSGQYEEGYIAIDSSYLWISFFYNLTVCWAMYCLVLFYVQCAKDLAQYRPMPKFICIKAIIFLTFWQGLFVAFLVWAGIIHGKEDYSANNIALALQDFLICIEMPFFAFGHRIAFPWTDYTDSRLSSRVPLLHSVRDAFGVKDIVQDTYHTFRGTTFKPQRADSGGELEDGETQFGIHGGRRADDVDDDDDDRTSLEFPDLEADLETEAAYSKCRELVYGDFNFPVVSEDTRFKNPPAVQKVIERRAGDWLEETAGRGGRAVGPVDRGEDPDSVLWRVDGDEVDTPLLDKGKGKQRE</sequence>
<keyword evidence="2 6" id="KW-0812">Transmembrane</keyword>
<keyword evidence="4 6" id="KW-0472">Membrane</keyword>
<keyword evidence="3 6" id="KW-1133">Transmembrane helix</keyword>
<dbReference type="Proteomes" id="UP000269721">
    <property type="component" value="Unassembled WGS sequence"/>
</dbReference>
<dbReference type="GO" id="GO:0016020">
    <property type="term" value="C:membrane"/>
    <property type="evidence" value="ECO:0007669"/>
    <property type="project" value="UniProtKB-SubCell"/>
</dbReference>
<accession>A0A4P9WHT5</accession>
<evidence type="ECO:0000256" key="2">
    <source>
        <dbReference type="ARBA" id="ARBA00022692"/>
    </source>
</evidence>
<feature type="transmembrane region" description="Helical" evidence="6">
    <location>
        <begin position="433"/>
        <end position="451"/>
    </location>
</feature>
<evidence type="ECO:0000256" key="4">
    <source>
        <dbReference type="ARBA" id="ARBA00023136"/>
    </source>
</evidence>
<gene>
    <name evidence="7" type="ORF">BDK51DRAFT_34901</name>
</gene>
<evidence type="ECO:0000256" key="6">
    <source>
        <dbReference type="SAM" id="Phobius"/>
    </source>
</evidence>
<evidence type="ECO:0000256" key="5">
    <source>
        <dbReference type="SAM" id="MobiDB-lite"/>
    </source>
</evidence>
<proteinExistence type="predicted"/>
<name>A0A4P9WHT5_9FUNG</name>